<gene>
    <name evidence="1" type="ORF">LSAT_V11C400215920</name>
</gene>
<dbReference type="AlphaFoldDB" id="A0A9R1VNX1"/>
<protein>
    <submittedName>
        <fullName evidence="1">Uncharacterized protein</fullName>
    </submittedName>
</protein>
<dbReference type="Proteomes" id="UP000235145">
    <property type="component" value="Unassembled WGS sequence"/>
</dbReference>
<keyword evidence="2" id="KW-1185">Reference proteome</keyword>
<comment type="caution">
    <text evidence="1">The sequence shown here is derived from an EMBL/GenBank/DDBJ whole genome shotgun (WGS) entry which is preliminary data.</text>
</comment>
<accession>A0A9R1VNX1</accession>
<name>A0A9R1VNX1_LACSA</name>
<evidence type="ECO:0000313" key="1">
    <source>
        <dbReference type="EMBL" id="KAJ0209443.1"/>
    </source>
</evidence>
<proteinExistence type="predicted"/>
<reference evidence="1 2" key="1">
    <citation type="journal article" date="2017" name="Nat. Commun.">
        <title>Genome assembly with in vitro proximity ligation data and whole-genome triplication in lettuce.</title>
        <authorList>
            <person name="Reyes-Chin-Wo S."/>
            <person name="Wang Z."/>
            <person name="Yang X."/>
            <person name="Kozik A."/>
            <person name="Arikit S."/>
            <person name="Song C."/>
            <person name="Xia L."/>
            <person name="Froenicke L."/>
            <person name="Lavelle D.O."/>
            <person name="Truco M.J."/>
            <person name="Xia R."/>
            <person name="Zhu S."/>
            <person name="Xu C."/>
            <person name="Xu H."/>
            <person name="Xu X."/>
            <person name="Cox K."/>
            <person name="Korf I."/>
            <person name="Meyers B.C."/>
            <person name="Michelmore R.W."/>
        </authorList>
    </citation>
    <scope>NUCLEOTIDE SEQUENCE [LARGE SCALE GENOMIC DNA]</scope>
    <source>
        <strain evidence="2">cv. Salinas</strain>
        <tissue evidence="1">Seedlings</tissue>
    </source>
</reference>
<sequence>MSNYNGSNQFDLNQKLERHTTFSFQQPSTFYSNSLMSEIPNEFIRTLQTLKMWREMEIVNFRQQLPPQDDINSVHHSLSFTGFSSAQSENLFIMSDTGFLVANKYGSNLLKKTLVEFVLKI</sequence>
<organism evidence="1 2">
    <name type="scientific">Lactuca sativa</name>
    <name type="common">Garden lettuce</name>
    <dbReference type="NCBI Taxonomy" id="4236"/>
    <lineage>
        <taxon>Eukaryota</taxon>
        <taxon>Viridiplantae</taxon>
        <taxon>Streptophyta</taxon>
        <taxon>Embryophyta</taxon>
        <taxon>Tracheophyta</taxon>
        <taxon>Spermatophyta</taxon>
        <taxon>Magnoliopsida</taxon>
        <taxon>eudicotyledons</taxon>
        <taxon>Gunneridae</taxon>
        <taxon>Pentapetalae</taxon>
        <taxon>asterids</taxon>
        <taxon>campanulids</taxon>
        <taxon>Asterales</taxon>
        <taxon>Asteraceae</taxon>
        <taxon>Cichorioideae</taxon>
        <taxon>Cichorieae</taxon>
        <taxon>Lactucinae</taxon>
        <taxon>Lactuca</taxon>
    </lineage>
</organism>
<dbReference type="EMBL" id="NBSK02000004">
    <property type="protein sequence ID" value="KAJ0209443.1"/>
    <property type="molecule type" value="Genomic_DNA"/>
</dbReference>
<evidence type="ECO:0000313" key="2">
    <source>
        <dbReference type="Proteomes" id="UP000235145"/>
    </source>
</evidence>